<dbReference type="SUPFAM" id="SSF51445">
    <property type="entry name" value="(Trans)glycosidases"/>
    <property type="match status" value="1"/>
</dbReference>
<feature type="domain" description="Glycoside hydrolase family 2 immunoglobulin-like beta-sandwich" evidence="11">
    <location>
        <begin position="202"/>
        <end position="307"/>
    </location>
</feature>
<evidence type="ECO:0000256" key="8">
    <source>
        <dbReference type="ARBA" id="ARBA00038429"/>
    </source>
</evidence>
<dbReference type="InterPro" id="IPR008979">
    <property type="entry name" value="Galactose-bd-like_sf"/>
</dbReference>
<comment type="catalytic activity">
    <reaction evidence="1">
        <text>Hydrolysis of terminal, non-reducing beta-D-mannose residues in beta-D-mannosides.</text>
        <dbReference type="EC" id="3.2.1.25"/>
    </reaction>
</comment>
<keyword evidence="6" id="KW-0326">Glycosidase</keyword>
<dbReference type="Gene3D" id="3.20.20.80">
    <property type="entry name" value="Glycosidases"/>
    <property type="match status" value="1"/>
</dbReference>
<dbReference type="InterPro" id="IPR006102">
    <property type="entry name" value="Ig-like_GH2"/>
</dbReference>
<dbReference type="GO" id="GO:0000272">
    <property type="term" value="P:polysaccharide catabolic process"/>
    <property type="evidence" value="ECO:0007669"/>
    <property type="project" value="UniProtKB-KW"/>
</dbReference>
<dbReference type="SUPFAM" id="SSF49785">
    <property type="entry name" value="Galactose-binding domain-like"/>
    <property type="match status" value="1"/>
</dbReference>
<reference evidence="14" key="1">
    <citation type="journal article" date="2020" name="Stud. Mycol.">
        <title>101 Dothideomycetes genomes: a test case for predicting lifestyles and emergence of pathogens.</title>
        <authorList>
            <person name="Haridas S."/>
            <person name="Albert R."/>
            <person name="Binder M."/>
            <person name="Bloem J."/>
            <person name="Labutti K."/>
            <person name="Salamov A."/>
            <person name="Andreopoulos B."/>
            <person name="Baker S."/>
            <person name="Barry K."/>
            <person name="Bills G."/>
            <person name="Bluhm B."/>
            <person name="Cannon C."/>
            <person name="Castanera R."/>
            <person name="Culley D."/>
            <person name="Daum C."/>
            <person name="Ezra D."/>
            <person name="Gonzalez J."/>
            <person name="Henrissat B."/>
            <person name="Kuo A."/>
            <person name="Liang C."/>
            <person name="Lipzen A."/>
            <person name="Lutzoni F."/>
            <person name="Magnuson J."/>
            <person name="Mondo S."/>
            <person name="Nolan M."/>
            <person name="Ohm R."/>
            <person name="Pangilinan J."/>
            <person name="Park H.-J."/>
            <person name="Ramirez L."/>
            <person name="Alfaro M."/>
            <person name="Sun H."/>
            <person name="Tritt A."/>
            <person name="Yoshinaga Y."/>
            <person name="Zwiers L.-H."/>
            <person name="Turgeon B."/>
            <person name="Goodwin S."/>
            <person name="Spatafora J."/>
            <person name="Crous P."/>
            <person name="Grigoriev I."/>
        </authorList>
    </citation>
    <scope>NUCLEOTIDE SEQUENCE</scope>
    <source>
        <strain evidence="14">ATCC 36951</strain>
    </source>
</reference>
<dbReference type="Gene3D" id="2.60.40.10">
    <property type="entry name" value="Immunoglobulins"/>
    <property type="match status" value="1"/>
</dbReference>
<evidence type="ECO:0000259" key="13">
    <source>
        <dbReference type="Pfam" id="PF22666"/>
    </source>
</evidence>
<evidence type="ECO:0000313" key="14">
    <source>
        <dbReference type="EMBL" id="KAF2173742.1"/>
    </source>
</evidence>
<dbReference type="SUPFAM" id="SSF49303">
    <property type="entry name" value="beta-Galactosidase/glucuronidase domain"/>
    <property type="match status" value="1"/>
</dbReference>
<name>A0A6A6D696_ZASCE</name>
<evidence type="ECO:0000256" key="4">
    <source>
        <dbReference type="ARBA" id="ARBA00022801"/>
    </source>
</evidence>
<dbReference type="EMBL" id="ML993579">
    <property type="protein sequence ID" value="KAF2173742.1"/>
    <property type="molecule type" value="Genomic_DNA"/>
</dbReference>
<dbReference type="Gene3D" id="2.60.120.260">
    <property type="entry name" value="Galactose-binding domain-like"/>
    <property type="match status" value="1"/>
</dbReference>
<dbReference type="AlphaFoldDB" id="A0A6A6D696"/>
<proteinExistence type="inferred from homology"/>
<dbReference type="GO" id="GO:0006516">
    <property type="term" value="P:glycoprotein catabolic process"/>
    <property type="evidence" value="ECO:0007669"/>
    <property type="project" value="TreeGrafter"/>
</dbReference>
<feature type="domain" description="Mannosidase Ig/CBM-like" evidence="12">
    <location>
        <begin position="685"/>
        <end position="764"/>
    </location>
</feature>
<dbReference type="RefSeq" id="XP_033674631.1">
    <property type="nucleotide sequence ID" value="XM_033814988.1"/>
</dbReference>
<dbReference type="Proteomes" id="UP000799537">
    <property type="component" value="Unassembled WGS sequence"/>
</dbReference>
<dbReference type="InterPro" id="IPR041447">
    <property type="entry name" value="Mannosidase_ig"/>
</dbReference>
<dbReference type="OrthoDB" id="2866996at2759"/>
<dbReference type="PANTHER" id="PTHR43730">
    <property type="entry name" value="BETA-MANNOSIDASE"/>
    <property type="match status" value="1"/>
</dbReference>
<evidence type="ECO:0000256" key="3">
    <source>
        <dbReference type="ARBA" id="ARBA00012754"/>
    </source>
</evidence>
<comment type="pathway">
    <text evidence="2">Glycan metabolism; N-glycan degradation.</text>
</comment>
<evidence type="ECO:0000256" key="2">
    <source>
        <dbReference type="ARBA" id="ARBA00004740"/>
    </source>
</evidence>
<keyword evidence="4 14" id="KW-0378">Hydrolase</keyword>
<dbReference type="Pfam" id="PF17786">
    <property type="entry name" value="Mannosidase_ig"/>
    <property type="match status" value="1"/>
</dbReference>
<keyword evidence="7" id="KW-0624">Polysaccharide degradation</keyword>
<evidence type="ECO:0000259" key="12">
    <source>
        <dbReference type="Pfam" id="PF17786"/>
    </source>
</evidence>
<evidence type="ECO:0000256" key="6">
    <source>
        <dbReference type="ARBA" id="ARBA00023295"/>
    </source>
</evidence>
<dbReference type="InterPro" id="IPR013783">
    <property type="entry name" value="Ig-like_fold"/>
</dbReference>
<evidence type="ECO:0000256" key="1">
    <source>
        <dbReference type="ARBA" id="ARBA00000829"/>
    </source>
</evidence>
<dbReference type="InterPro" id="IPR017853">
    <property type="entry name" value="GH"/>
</dbReference>
<dbReference type="InterPro" id="IPR050887">
    <property type="entry name" value="Beta-mannosidase_GH2"/>
</dbReference>
<dbReference type="FunFam" id="3.20.20.80:FF:000050">
    <property type="entry name" value="Beta-mannosidase B"/>
    <property type="match status" value="1"/>
</dbReference>
<keyword evidence="15" id="KW-1185">Reference proteome</keyword>
<evidence type="ECO:0000256" key="7">
    <source>
        <dbReference type="ARBA" id="ARBA00023326"/>
    </source>
</evidence>
<evidence type="ECO:0000256" key="9">
    <source>
        <dbReference type="ARBA" id="ARBA00041069"/>
    </source>
</evidence>
<protein>
    <recommendedName>
        <fullName evidence="9">Beta-mannosidase B</fullName>
        <ecNumber evidence="3">3.2.1.25</ecNumber>
    </recommendedName>
    <alternativeName>
        <fullName evidence="10">Mannanase B</fullName>
    </alternativeName>
</protein>
<evidence type="ECO:0000256" key="10">
    <source>
        <dbReference type="ARBA" id="ARBA00041614"/>
    </source>
</evidence>
<evidence type="ECO:0000256" key="5">
    <source>
        <dbReference type="ARBA" id="ARBA00023277"/>
    </source>
</evidence>
<sequence>MARTIIALKDGWEFRAKSTSAPEGTRSWSPAQPIPSTVHQDLLAINAIPDPFLAKNEAEVQWVGEQAWTYRKNFTVPHDARRDLNVQKHLVFEGLDTYATVWLNGKEILKSENMFVTHRIDVSDVLLDHEGSNLLEVAFDNAEQKGDEEVAQHPNHVWGTFNSGEARLATRKAQYHYGWDWGPKLMTCGLWKPAYLELFQSRISDLSAQVSLSPNLQEADIHVALEASGRASHAVIELQHEGTTLASKSVQIKPKQASNTTISVKQPKLWWPHTFGEQHMYNLKATIYASEDDKITHDTTTRRIGLRKIELVQHPFSEQEGTSFYFKVNNIPIFSAGSNWIPGHSFLPQMTPSTYQKWVLAAKESNQVMIRAWGGGVYEDESFYDACDEQGILVWQDFMFACGMFPAYKSFLDKIEVEVRDNLRKLRHHPCVALWCANNEDYVIPLLSGIEYDAEDKDPESILKSTFPARYTYEHLLPKLCKELVPDTPYWPGSPFGGSMCNSPTEGDIHQWHVWHLEKFPYQDFPRLSGRFVSEFGMQAMPSLRTAQEFFPADDKLLDGRDYSEDEFVQYHNKCGGGAETLHKYCEDNLPLEKHSLSKYIYCTQLLQSETVATAFRSWKRLWRGNDRDFCGGALIWQLNDCYPVTSWSLIDSNLRPKMSFWATKRENKPITAGLQRVHNHGNTHIEVWAVNTTLRVVTVDVQVRAWNVAGGKALWSRTLHSGLRLPSNQSLELGVIDPNVVGLKSSQHYKDVVFVVDLIEGRSGEDSITLDHTINFHEPLKEVSFVRPTELQVKIVSARGDTFVELKSPCALKGVLLEVTGPDTVADEVTWDDNGFDTLPDQVLRAKVSGLRVGNEDKLKAEYMKSSS</sequence>
<keyword evidence="5" id="KW-0119">Carbohydrate metabolism</keyword>
<evidence type="ECO:0000259" key="11">
    <source>
        <dbReference type="Pfam" id="PF00703"/>
    </source>
</evidence>
<dbReference type="InterPro" id="IPR054593">
    <property type="entry name" value="Beta-mannosidase-like_N2"/>
</dbReference>
<comment type="similarity">
    <text evidence="8">Belongs to the glycosyl hydrolase 2 family. Beta-mannosidase B subfamily.</text>
</comment>
<accession>A0A6A6D696</accession>
<dbReference type="GO" id="GO:0004567">
    <property type="term" value="F:beta-mannosidase activity"/>
    <property type="evidence" value="ECO:0007669"/>
    <property type="project" value="UniProtKB-EC"/>
</dbReference>
<dbReference type="Pfam" id="PF00703">
    <property type="entry name" value="Glyco_hydro_2"/>
    <property type="match status" value="1"/>
</dbReference>
<dbReference type="EC" id="3.2.1.25" evidence="3"/>
<gene>
    <name evidence="14" type="ORF">M409DRAFT_62034</name>
</gene>
<dbReference type="PANTHER" id="PTHR43730:SF1">
    <property type="entry name" value="BETA-MANNOSIDASE"/>
    <property type="match status" value="1"/>
</dbReference>
<evidence type="ECO:0000313" key="15">
    <source>
        <dbReference type="Proteomes" id="UP000799537"/>
    </source>
</evidence>
<feature type="domain" description="Beta-mannosidase-like galactose-binding" evidence="13">
    <location>
        <begin position="12"/>
        <end position="192"/>
    </location>
</feature>
<dbReference type="InterPro" id="IPR036156">
    <property type="entry name" value="Beta-gal/glucu_dom_sf"/>
</dbReference>
<dbReference type="Pfam" id="PF22666">
    <property type="entry name" value="Glyco_hydro_2_N2"/>
    <property type="match status" value="1"/>
</dbReference>
<organism evidence="14 15">
    <name type="scientific">Zasmidium cellare ATCC 36951</name>
    <dbReference type="NCBI Taxonomy" id="1080233"/>
    <lineage>
        <taxon>Eukaryota</taxon>
        <taxon>Fungi</taxon>
        <taxon>Dikarya</taxon>
        <taxon>Ascomycota</taxon>
        <taxon>Pezizomycotina</taxon>
        <taxon>Dothideomycetes</taxon>
        <taxon>Dothideomycetidae</taxon>
        <taxon>Mycosphaerellales</taxon>
        <taxon>Mycosphaerellaceae</taxon>
        <taxon>Zasmidium</taxon>
    </lineage>
</organism>
<dbReference type="GeneID" id="54568260"/>